<dbReference type="InterPro" id="IPR036869">
    <property type="entry name" value="J_dom_sf"/>
</dbReference>
<feature type="compositionally biased region" description="Basic and acidic residues" evidence="1">
    <location>
        <begin position="105"/>
        <end position="114"/>
    </location>
</feature>
<feature type="region of interest" description="Disordered" evidence="1">
    <location>
        <begin position="105"/>
        <end position="125"/>
    </location>
</feature>
<dbReference type="Proteomes" id="UP001497392">
    <property type="component" value="Unassembled WGS sequence"/>
</dbReference>
<reference evidence="3 4" key="1">
    <citation type="submission" date="2024-06" db="EMBL/GenBank/DDBJ databases">
        <authorList>
            <person name="Kraege A."/>
            <person name="Thomma B."/>
        </authorList>
    </citation>
    <scope>NUCLEOTIDE SEQUENCE [LARGE SCALE GENOMIC DNA]</scope>
</reference>
<dbReference type="PANTHER" id="PTHR43096">
    <property type="entry name" value="DNAJ HOMOLOG 1, MITOCHONDRIAL-RELATED"/>
    <property type="match status" value="1"/>
</dbReference>
<dbReference type="PANTHER" id="PTHR43096:SF58">
    <property type="entry name" value="CHAPERONE DNAJ-DOMAIN SUPERFAMILY PROTEIN"/>
    <property type="match status" value="1"/>
</dbReference>
<feature type="region of interest" description="Disordered" evidence="1">
    <location>
        <begin position="193"/>
        <end position="250"/>
    </location>
</feature>
<accession>A0ABP1FH79</accession>
<sequence length="263" mass="30077">MHQRSLCTGHRPCHLYTSHSRGQYRLFRKPTRFCCRRSSVSHVIRATQEDYYAVLGVPRNADLKQIKQAFKKKALKLHPDVNKAPDAKDKFMECKRAYQALSDTKQRSRYDREQSGGGSAGGFNWDDVVSGGAKSRQAAEEAFYGFGDFFRDIDKDRKERQKRKGKEQPMSLWEEIADIGEEFVEFLEKETGLSSAEADRQRSQARASTQESTERARTEAQRQSQGAEERAQRAKATAEAGAKKINDDVEEMLQQMKRDLGIK</sequence>
<dbReference type="PROSITE" id="PS50076">
    <property type="entry name" value="DNAJ_2"/>
    <property type="match status" value="1"/>
</dbReference>
<dbReference type="CDD" id="cd06257">
    <property type="entry name" value="DnaJ"/>
    <property type="match status" value="1"/>
</dbReference>
<keyword evidence="4" id="KW-1185">Reference proteome</keyword>
<dbReference type="PRINTS" id="PR00625">
    <property type="entry name" value="JDOMAIN"/>
</dbReference>
<evidence type="ECO:0000313" key="3">
    <source>
        <dbReference type="EMBL" id="CAL5219295.1"/>
    </source>
</evidence>
<dbReference type="SUPFAM" id="SSF46565">
    <property type="entry name" value="Chaperone J-domain"/>
    <property type="match status" value="1"/>
</dbReference>
<dbReference type="EMBL" id="CAXHTA020000002">
    <property type="protein sequence ID" value="CAL5219295.1"/>
    <property type="molecule type" value="Genomic_DNA"/>
</dbReference>
<dbReference type="Pfam" id="PF00226">
    <property type="entry name" value="DnaJ"/>
    <property type="match status" value="1"/>
</dbReference>
<proteinExistence type="predicted"/>
<organism evidence="3 4">
    <name type="scientific">Coccomyxa viridis</name>
    <dbReference type="NCBI Taxonomy" id="1274662"/>
    <lineage>
        <taxon>Eukaryota</taxon>
        <taxon>Viridiplantae</taxon>
        <taxon>Chlorophyta</taxon>
        <taxon>core chlorophytes</taxon>
        <taxon>Trebouxiophyceae</taxon>
        <taxon>Trebouxiophyceae incertae sedis</taxon>
        <taxon>Coccomyxaceae</taxon>
        <taxon>Coccomyxa</taxon>
    </lineage>
</organism>
<evidence type="ECO:0000259" key="2">
    <source>
        <dbReference type="PROSITE" id="PS50076"/>
    </source>
</evidence>
<evidence type="ECO:0000313" key="4">
    <source>
        <dbReference type="Proteomes" id="UP001497392"/>
    </source>
</evidence>
<evidence type="ECO:0000256" key="1">
    <source>
        <dbReference type="SAM" id="MobiDB-lite"/>
    </source>
</evidence>
<dbReference type="SMART" id="SM00271">
    <property type="entry name" value="DnaJ"/>
    <property type="match status" value="1"/>
</dbReference>
<name>A0ABP1FH79_9CHLO</name>
<comment type="caution">
    <text evidence="3">The sequence shown here is derived from an EMBL/GenBank/DDBJ whole genome shotgun (WGS) entry which is preliminary data.</text>
</comment>
<feature type="compositionally biased region" description="Basic and acidic residues" evidence="1">
    <location>
        <begin position="193"/>
        <end position="202"/>
    </location>
</feature>
<protein>
    <submittedName>
        <fullName evidence="3">G1101 protein</fullName>
    </submittedName>
</protein>
<dbReference type="InterPro" id="IPR001623">
    <property type="entry name" value="DnaJ_domain"/>
</dbReference>
<feature type="domain" description="J" evidence="2">
    <location>
        <begin position="50"/>
        <end position="114"/>
    </location>
</feature>
<dbReference type="Gene3D" id="1.10.287.110">
    <property type="entry name" value="DnaJ domain"/>
    <property type="match status" value="1"/>
</dbReference>
<gene>
    <name evidence="3" type="primary">g1101</name>
    <name evidence="3" type="ORF">VP750_LOCUS954</name>
</gene>